<dbReference type="InterPro" id="IPR015943">
    <property type="entry name" value="WD40/YVTN_repeat-like_dom_sf"/>
</dbReference>
<dbReference type="InterPro" id="IPR057644">
    <property type="entry name" value="Beta-prop_WDR75_2nd"/>
</dbReference>
<dbReference type="AlphaFoldDB" id="A0A9W5WUC2"/>
<feature type="region of interest" description="Disordered" evidence="9">
    <location>
        <begin position="192"/>
        <end position="250"/>
    </location>
</feature>
<proteinExistence type="predicted"/>
<dbReference type="GO" id="GO:0006364">
    <property type="term" value="P:rRNA processing"/>
    <property type="evidence" value="ECO:0007669"/>
    <property type="project" value="UniProtKB-KW"/>
</dbReference>
<keyword evidence="4 8" id="KW-0853">WD repeat</keyword>
<feature type="compositionally biased region" description="Polar residues" evidence="9">
    <location>
        <begin position="232"/>
        <end position="242"/>
    </location>
</feature>
<comment type="caution">
    <text evidence="11">The sequence shown here is derived from an EMBL/GenBank/DDBJ whole genome shotgun (WGS) entry which is preliminary data.</text>
</comment>
<keyword evidence="12" id="KW-1185">Reference proteome</keyword>
<accession>A0A9W5WUC2</accession>
<dbReference type="PANTHER" id="PTHR44215:SF1">
    <property type="entry name" value="WD REPEAT-CONTAINING PROTEIN 75"/>
    <property type="match status" value="1"/>
</dbReference>
<dbReference type="SUPFAM" id="SSF50978">
    <property type="entry name" value="WD40 repeat-like"/>
    <property type="match status" value="1"/>
</dbReference>
<dbReference type="SMART" id="SM00320">
    <property type="entry name" value="WD40"/>
    <property type="match status" value="5"/>
</dbReference>
<evidence type="ECO:0000256" key="1">
    <source>
        <dbReference type="ARBA" id="ARBA00004604"/>
    </source>
</evidence>
<dbReference type="PROSITE" id="PS50082">
    <property type="entry name" value="WD_REPEATS_2"/>
    <property type="match status" value="1"/>
</dbReference>
<evidence type="ECO:0000256" key="7">
    <source>
        <dbReference type="ARBA" id="ARBA00023242"/>
    </source>
</evidence>
<feature type="region of interest" description="Disordered" evidence="9">
    <location>
        <begin position="1"/>
        <end position="20"/>
    </location>
</feature>
<evidence type="ECO:0000256" key="6">
    <source>
        <dbReference type="ARBA" id="ARBA00023163"/>
    </source>
</evidence>
<dbReference type="GO" id="GO:0003723">
    <property type="term" value="F:RNA binding"/>
    <property type="evidence" value="ECO:0007669"/>
    <property type="project" value="InterPro"/>
</dbReference>
<gene>
    <name evidence="11" type="ORF">BaOVIS_011620</name>
</gene>
<keyword evidence="5" id="KW-0677">Repeat</keyword>
<dbReference type="EMBL" id="BLIY01000007">
    <property type="protein sequence ID" value="GFE53758.1"/>
    <property type="molecule type" value="Genomic_DNA"/>
</dbReference>
<dbReference type="Proteomes" id="UP001057455">
    <property type="component" value="Unassembled WGS sequence"/>
</dbReference>
<evidence type="ECO:0000256" key="9">
    <source>
        <dbReference type="SAM" id="MobiDB-lite"/>
    </source>
</evidence>
<evidence type="ECO:0000256" key="3">
    <source>
        <dbReference type="ARBA" id="ARBA00022552"/>
    </source>
</evidence>
<dbReference type="Pfam" id="PF23769">
    <property type="entry name" value="Beta-prop_WDR75_2nd"/>
    <property type="match status" value="1"/>
</dbReference>
<comment type="subcellular location">
    <subcellularLocation>
        <location evidence="1">Nucleus</location>
        <location evidence="1">Nucleolus</location>
    </subcellularLocation>
</comment>
<feature type="repeat" description="WD" evidence="8">
    <location>
        <begin position="400"/>
        <end position="441"/>
    </location>
</feature>
<evidence type="ECO:0000256" key="4">
    <source>
        <dbReference type="ARBA" id="ARBA00022574"/>
    </source>
</evidence>
<feature type="domain" description="WD repeat-containing protein 75 second beta-propeller" evidence="10">
    <location>
        <begin position="650"/>
        <end position="788"/>
    </location>
</feature>
<dbReference type="Pfam" id="PF23869">
    <property type="entry name" value="Beta-prop_WDR75_1st"/>
    <property type="match status" value="1"/>
</dbReference>
<protein>
    <submittedName>
        <fullName evidence="11">WD G-beta repeat containing protein 75, putative</fullName>
    </submittedName>
</protein>
<dbReference type="InterPro" id="IPR053826">
    <property type="entry name" value="WDR75"/>
</dbReference>
<dbReference type="SUPFAM" id="SSF82171">
    <property type="entry name" value="DPP6 N-terminal domain-like"/>
    <property type="match status" value="1"/>
</dbReference>
<organism evidence="11 12">
    <name type="scientific">Babesia ovis</name>
    <dbReference type="NCBI Taxonomy" id="5869"/>
    <lineage>
        <taxon>Eukaryota</taxon>
        <taxon>Sar</taxon>
        <taxon>Alveolata</taxon>
        <taxon>Apicomplexa</taxon>
        <taxon>Aconoidasida</taxon>
        <taxon>Piroplasmida</taxon>
        <taxon>Babesiidae</taxon>
        <taxon>Babesia</taxon>
    </lineage>
</organism>
<dbReference type="GO" id="GO:0045943">
    <property type="term" value="P:positive regulation of transcription by RNA polymerase I"/>
    <property type="evidence" value="ECO:0007669"/>
    <property type="project" value="InterPro"/>
</dbReference>
<dbReference type="GO" id="GO:2000234">
    <property type="term" value="P:positive regulation of rRNA processing"/>
    <property type="evidence" value="ECO:0007669"/>
    <property type="project" value="TreeGrafter"/>
</dbReference>
<keyword evidence="3" id="KW-0698">rRNA processing</keyword>
<evidence type="ECO:0000259" key="10">
    <source>
        <dbReference type="Pfam" id="PF23769"/>
    </source>
</evidence>
<evidence type="ECO:0000256" key="5">
    <source>
        <dbReference type="ARBA" id="ARBA00022737"/>
    </source>
</evidence>
<dbReference type="GO" id="GO:0032040">
    <property type="term" value="C:small-subunit processome"/>
    <property type="evidence" value="ECO:0007669"/>
    <property type="project" value="InterPro"/>
</dbReference>
<dbReference type="InterPro" id="IPR001680">
    <property type="entry name" value="WD40_rpt"/>
</dbReference>
<keyword evidence="7" id="KW-0539">Nucleus</keyword>
<sequence length="1094" mass="121400">MGVEQNGDPPLSSEARSTVDRYADQASESGGYLVGELPVLLKSGKYLAVVNNKKCVLYSCKQGQKVAECLEHDDMIVSCDSFEYSKDTDLLFTASSDGILKICALVPRQGVEIELVLLGTFRVSHTGLLTVRVSKSTGDLICAYPDKDKHVLVLLKINYDRLVTGDVDGDPSMPIDLDGSAVGRGYTALINTENGDQESNEDSNESDITQESNEDGNENGITQESNEDANENGITQDTNEQGISLGGNDDLPLGNSPHTLIISNDVICHLPSRVDVFATDADLNCVAFSVGKTAMVINLALHKILFFESVASVSSITFYDANNFAVGDSKGRITVYAVDVSQNTTSNEGIMACDLPSGQFELSPANFKKILLRYHSAVTRDGIDADFQNFRKVATSTNTLIWHAHGVNCLAYNSDGTMLLSGGEEGVLVVWHLSTGAKKFLTRLGSAIFHVLCQKAHGQYILSCEANEILFVDPVALVIRARITGLAVPISVGMKVDKDVNHVPATQEPLSQQKVDHCYNAISRPNVAMIGGYVPSVPLVEHWPTGVSNQCDPRVMGGNVAVYTRSNKLQKYNYIQDRETGSIVLKNANILSRQDDDFGEDWELESLGISTDGRVVVTVQSRNILTASSDDEEDNKQLLEEFEHDVMRNHRKGLLKFWVYTSNGNGQMEYVEQTKVSSPHQHKTTSIRQIENSYTFVTTSFDTEFKIWHVVRKRVIKSDNVFSAYHTVDVQELDRDVNFNDISSFMWVCVTTGSYKNMPCYGCAMSLETQLLAISHDTVVTFWKTDATHSSVDLVATMPLMEQDDMELVEPQEMDPINRHHLIEFVYPDQPRFIIHSNRSRLAIIDVSNGKSVWSYDRRPGQTIDKVIYRPELFNILIIATTTMDPDANEIHGLLEMFWFERGDESILVQRIYADHREMSRLVVSMCLTPTPVSRPDGGTKRDKTGVAIPAFDSSSMFSTLVVLTSNFTLETLVLESSPFSHQQPLVKSMRTKKALATRIKTTPAQIHKPLDGFGAFIESLLAPPMKPRKRVKQNLAESLCKSTEWQYRVRHPMPNNMVSALVDSGCPTCALPPPNVVLNRLSQIVTVRHLKQH</sequence>
<dbReference type="InterPro" id="IPR036322">
    <property type="entry name" value="WD40_repeat_dom_sf"/>
</dbReference>
<dbReference type="Gene3D" id="2.130.10.10">
    <property type="entry name" value="YVTN repeat-like/Quinoprotein amine dehydrogenase"/>
    <property type="match status" value="2"/>
</dbReference>
<dbReference type="PANTHER" id="PTHR44215">
    <property type="entry name" value="WD REPEAT-CONTAINING PROTEIN 75"/>
    <property type="match status" value="1"/>
</dbReference>
<keyword evidence="2" id="KW-0690">Ribosome biogenesis</keyword>
<evidence type="ECO:0000313" key="11">
    <source>
        <dbReference type="EMBL" id="GFE53758.1"/>
    </source>
</evidence>
<evidence type="ECO:0000313" key="12">
    <source>
        <dbReference type="Proteomes" id="UP001057455"/>
    </source>
</evidence>
<keyword evidence="6" id="KW-0804">Transcription</keyword>
<feature type="compositionally biased region" description="Acidic residues" evidence="9">
    <location>
        <begin position="195"/>
        <end position="205"/>
    </location>
</feature>
<name>A0A9W5WUC2_BABOV</name>
<dbReference type="PROSITE" id="PS50294">
    <property type="entry name" value="WD_REPEATS_REGION"/>
    <property type="match status" value="1"/>
</dbReference>
<reference evidence="11" key="1">
    <citation type="submission" date="2019-12" db="EMBL/GenBank/DDBJ databases">
        <title>Genome sequence of Babesia ovis.</title>
        <authorList>
            <person name="Yamagishi J."/>
            <person name="Sevinc F."/>
            <person name="Xuan X."/>
        </authorList>
    </citation>
    <scope>NUCLEOTIDE SEQUENCE</scope>
    <source>
        <strain evidence="11">Selcuk</strain>
    </source>
</reference>
<dbReference type="OrthoDB" id="4096at2759"/>
<evidence type="ECO:0000256" key="2">
    <source>
        <dbReference type="ARBA" id="ARBA00022517"/>
    </source>
</evidence>
<evidence type="ECO:0000256" key="8">
    <source>
        <dbReference type="PROSITE-ProRule" id="PRU00221"/>
    </source>
</evidence>